<protein>
    <submittedName>
        <fullName evidence="1">Caspase family protein</fullName>
    </submittedName>
</protein>
<dbReference type="EMBL" id="SRYB01000007">
    <property type="protein sequence ID" value="TGY79349.1"/>
    <property type="molecule type" value="Genomic_DNA"/>
</dbReference>
<accession>A0AC61RIF4</accession>
<dbReference type="Proteomes" id="UP000306319">
    <property type="component" value="Unassembled WGS sequence"/>
</dbReference>
<evidence type="ECO:0000313" key="1">
    <source>
        <dbReference type="EMBL" id="TGY79349.1"/>
    </source>
</evidence>
<comment type="caution">
    <text evidence="1">The sequence shown here is derived from an EMBL/GenBank/DDBJ whole genome shotgun (WGS) entry which is preliminary data.</text>
</comment>
<organism evidence="1 2">
    <name type="scientific">Lepagella muris</name>
    <dbReference type="NCBI Taxonomy" id="3032870"/>
    <lineage>
        <taxon>Bacteria</taxon>
        <taxon>Pseudomonadati</taxon>
        <taxon>Bacteroidota</taxon>
        <taxon>Bacteroidia</taxon>
        <taxon>Bacteroidales</taxon>
        <taxon>Muribaculaceae</taxon>
        <taxon>Lepagella</taxon>
    </lineage>
</organism>
<sequence length="240" mass="26707">MKEIVLSLLFMIISLGNVEARTFVLATGVSNYGNEDINLNQTTKDAKRFKEVMETQTKDITLLTSKNVTRENVLEKLRAICNRAEKGDRVIFFFSGHGMPGAICGYDKAISYDDLISILSGSEASEKICFIDACYAGSMAKNATDDGWKKTVKGAKGQIFFVSCRSDEYSVESPFIGAGFFTQALLKGLRGKADKDNNRQITVIELFKYMYGDVLRRSKGEQHPQLIAPSSLHDIVISKW</sequence>
<proteinExistence type="predicted"/>
<keyword evidence="2" id="KW-1185">Reference proteome</keyword>
<gene>
    <name evidence="1" type="ORF">E5331_06660</name>
</gene>
<reference evidence="1" key="1">
    <citation type="submission" date="2019-04" db="EMBL/GenBank/DDBJ databases">
        <title>Microbes associate with the intestines of laboratory mice.</title>
        <authorList>
            <person name="Navarre W."/>
            <person name="Wong E."/>
            <person name="Huang K."/>
            <person name="Tropini C."/>
            <person name="Ng K."/>
            <person name="Yu B."/>
        </authorList>
    </citation>
    <scope>NUCLEOTIDE SEQUENCE</scope>
    <source>
        <strain evidence="1">NM04_E33</strain>
    </source>
</reference>
<name>A0AC61RIF4_9BACT</name>
<evidence type="ECO:0000313" key="2">
    <source>
        <dbReference type="Proteomes" id="UP000306319"/>
    </source>
</evidence>